<gene>
    <name evidence="1" type="ORF">VP01_5440g1</name>
</gene>
<reference evidence="1 2" key="1">
    <citation type="submission" date="2015-08" db="EMBL/GenBank/DDBJ databases">
        <title>Next Generation Sequencing and Analysis of the Genome of Puccinia sorghi L Schw, the Causal Agent of Maize Common Rust.</title>
        <authorList>
            <person name="Rochi L."/>
            <person name="Burguener G."/>
            <person name="Darino M."/>
            <person name="Turjanski A."/>
            <person name="Kreff E."/>
            <person name="Dieguez M.J."/>
            <person name="Sacco F."/>
        </authorList>
    </citation>
    <scope>NUCLEOTIDE SEQUENCE [LARGE SCALE GENOMIC DNA]</scope>
    <source>
        <strain evidence="1 2">RO10H11247</strain>
    </source>
</reference>
<proteinExistence type="predicted"/>
<evidence type="ECO:0000313" key="1">
    <source>
        <dbReference type="EMBL" id="KNZ48744.1"/>
    </source>
</evidence>
<dbReference type="Proteomes" id="UP000037035">
    <property type="component" value="Unassembled WGS sequence"/>
</dbReference>
<protein>
    <submittedName>
        <fullName evidence="1">Uncharacterized protein</fullName>
    </submittedName>
</protein>
<comment type="caution">
    <text evidence="1">The sequence shown here is derived from an EMBL/GenBank/DDBJ whole genome shotgun (WGS) entry which is preliminary data.</text>
</comment>
<feature type="non-terminal residue" evidence="1">
    <location>
        <position position="1"/>
    </location>
</feature>
<name>A0A0L6UJM9_9BASI</name>
<dbReference type="AlphaFoldDB" id="A0A0L6UJM9"/>
<keyword evidence="2" id="KW-1185">Reference proteome</keyword>
<organism evidence="1 2">
    <name type="scientific">Puccinia sorghi</name>
    <dbReference type="NCBI Taxonomy" id="27349"/>
    <lineage>
        <taxon>Eukaryota</taxon>
        <taxon>Fungi</taxon>
        <taxon>Dikarya</taxon>
        <taxon>Basidiomycota</taxon>
        <taxon>Pucciniomycotina</taxon>
        <taxon>Pucciniomycetes</taxon>
        <taxon>Pucciniales</taxon>
        <taxon>Pucciniaceae</taxon>
        <taxon>Puccinia</taxon>
    </lineage>
</organism>
<sequence length="283" mass="32828">IVETFQKKHDLWYFPGSAKNGPLFEIKSSTHYCTQETYFKIMQKIYGKQTSFKLNMNSAMHSEINQIFLFLLFISKNGPLVFSVQNLAHFLLEILSCCLGDQKAKKKKIPRQLEPSEFNFKNQSLLEKNKNFGSDSKTKHLDIKIKWLKEMKNSNQIEFKQHQLPKETSRTVFYCPLLTRLRGVGICSQICVKTFSKNLSSRKPNYLLSKYCLENLTFKLSNLTFYTHLFTNHLSTSAFISPCSSPSIKKTSIACLVSSKQLFSQLILKYWHVVVIHRQLGEN</sequence>
<accession>A0A0L6UJM9</accession>
<dbReference type="VEuPathDB" id="FungiDB:VP01_5440g1"/>
<dbReference type="EMBL" id="LAVV01010654">
    <property type="protein sequence ID" value="KNZ48744.1"/>
    <property type="molecule type" value="Genomic_DNA"/>
</dbReference>
<evidence type="ECO:0000313" key="2">
    <source>
        <dbReference type="Proteomes" id="UP000037035"/>
    </source>
</evidence>